<protein>
    <recommendedName>
        <fullName evidence="2">UBL3-like ubiquitin domain-containing protein</fullName>
    </recommendedName>
</protein>
<comment type="caution">
    <text evidence="3">The sequence shown here is derived from an EMBL/GenBank/DDBJ whole genome shotgun (WGS) entry which is preliminary data.</text>
</comment>
<feature type="region of interest" description="Disordered" evidence="1">
    <location>
        <begin position="245"/>
        <end position="269"/>
    </location>
</feature>
<sequence length="275" mass="29514">MIVTSDNIAANHSSATVQASSVPAPGSPRLQQQSRAQQQDLSPTTPVDMSNVSSDPAASADAHAPSSSPETTSSPTNEPQLPPSLGPQRTDTNTAMVQSMNPPSPSAAVAEQKISRQFSTAIGPSSDEPLPTVPAKDEAPATTAAGPTLTVTLLLTSGARHPFKLDNKYFAKRNVEVPENDPFNLSVYKLKELILREWREEWEAKPSSPTSIRLISMGKLLDDKASLKVDAPNVLHMTIKPQDYVEEEDTKGGKSTYSTHREGETRSPGCRCIVM</sequence>
<dbReference type="Proteomes" id="UP000077002">
    <property type="component" value="Unassembled WGS sequence"/>
</dbReference>
<evidence type="ECO:0000313" key="3">
    <source>
        <dbReference type="EMBL" id="OAG36416.1"/>
    </source>
</evidence>
<dbReference type="RefSeq" id="XP_022508368.1">
    <property type="nucleotide sequence ID" value="XM_022659336.1"/>
</dbReference>
<evidence type="ECO:0000259" key="2">
    <source>
        <dbReference type="Pfam" id="PF13881"/>
    </source>
</evidence>
<organism evidence="3 4">
    <name type="scientific">Fonsecaea monophora</name>
    <dbReference type="NCBI Taxonomy" id="254056"/>
    <lineage>
        <taxon>Eukaryota</taxon>
        <taxon>Fungi</taxon>
        <taxon>Dikarya</taxon>
        <taxon>Ascomycota</taxon>
        <taxon>Pezizomycotina</taxon>
        <taxon>Eurotiomycetes</taxon>
        <taxon>Chaetothyriomycetidae</taxon>
        <taxon>Chaetothyriales</taxon>
        <taxon>Herpotrichiellaceae</taxon>
        <taxon>Fonsecaea</taxon>
    </lineage>
</organism>
<feature type="compositionally biased region" description="Polar residues" evidence="1">
    <location>
        <begin position="1"/>
        <end position="21"/>
    </location>
</feature>
<dbReference type="PANTHER" id="PTHR13169:SF0">
    <property type="entry name" value="UBIQUITIN-LIKE PROTEIN 3"/>
    <property type="match status" value="1"/>
</dbReference>
<feature type="compositionally biased region" description="Polar residues" evidence="1">
    <location>
        <begin position="40"/>
        <end position="52"/>
    </location>
</feature>
<dbReference type="PANTHER" id="PTHR13169">
    <property type="entry name" value="UBIQUITIN-LIKE PROTEIN 3 HCG-1 PROTEIN"/>
    <property type="match status" value="1"/>
</dbReference>
<feature type="compositionally biased region" description="Low complexity" evidence="1">
    <location>
        <begin position="53"/>
        <end position="76"/>
    </location>
</feature>
<dbReference type="InterPro" id="IPR040015">
    <property type="entry name" value="UBL3-like"/>
</dbReference>
<accession>A0A177EXT0</accession>
<dbReference type="Pfam" id="PF13881">
    <property type="entry name" value="Rad60-SLD_2"/>
    <property type="match status" value="1"/>
</dbReference>
<reference evidence="3 4" key="1">
    <citation type="submission" date="2016-03" db="EMBL/GenBank/DDBJ databases">
        <title>Draft genome sequence of the Fonsecaea monophora CBS 269.37.</title>
        <authorList>
            <person name="Bombassaro A."/>
            <person name="Vinicius W.A."/>
            <person name="De Hoog S."/>
            <person name="Sun J."/>
            <person name="Souza E.M."/>
            <person name="Raittz R.T."/>
            <person name="Costa F."/>
            <person name="Leao A.C."/>
            <person name="Tadra-Sfeir M.Z."/>
            <person name="Baura V."/>
            <person name="Balsanelli E."/>
            <person name="Pedrosa F.O."/>
            <person name="Moreno L.F."/>
            <person name="Steffens M.B."/>
            <person name="Xi L."/>
            <person name="Bocca A.L."/>
            <person name="Felipe M.S."/>
            <person name="Teixeira M."/>
            <person name="Telles Filho F.Q."/>
            <person name="Azevedo C.M."/>
            <person name="Gomes R."/>
            <person name="Vicente V.A."/>
        </authorList>
    </citation>
    <scope>NUCLEOTIDE SEQUENCE [LARGE SCALE GENOMIC DNA]</scope>
    <source>
        <strain evidence="3 4">CBS 269.37</strain>
    </source>
</reference>
<dbReference type="OrthoDB" id="1043111at2759"/>
<dbReference type="InterPro" id="IPR029071">
    <property type="entry name" value="Ubiquitin-like_domsf"/>
</dbReference>
<dbReference type="EMBL" id="LVKK01000092">
    <property type="protein sequence ID" value="OAG36416.1"/>
    <property type="molecule type" value="Genomic_DNA"/>
</dbReference>
<feature type="compositionally biased region" description="Polar residues" evidence="1">
    <location>
        <begin position="87"/>
        <end position="101"/>
    </location>
</feature>
<keyword evidence="4" id="KW-1185">Reference proteome</keyword>
<dbReference type="Gene3D" id="3.10.20.90">
    <property type="entry name" value="Phosphatidylinositol 3-kinase Catalytic Subunit, Chain A, domain 1"/>
    <property type="match status" value="1"/>
</dbReference>
<dbReference type="SUPFAM" id="SSF54236">
    <property type="entry name" value="Ubiquitin-like"/>
    <property type="match status" value="1"/>
</dbReference>
<dbReference type="InterPro" id="IPR039540">
    <property type="entry name" value="UBL3-like_ubiquitin_dom"/>
</dbReference>
<name>A0A177EXT0_9EURO</name>
<dbReference type="AlphaFoldDB" id="A0A177EXT0"/>
<proteinExistence type="predicted"/>
<feature type="domain" description="UBL3-like ubiquitin" evidence="2">
    <location>
        <begin position="184"/>
        <end position="229"/>
    </location>
</feature>
<evidence type="ECO:0000313" key="4">
    <source>
        <dbReference type="Proteomes" id="UP000077002"/>
    </source>
</evidence>
<dbReference type="GeneID" id="34604536"/>
<gene>
    <name evidence="3" type="ORF">AYO21_09401</name>
</gene>
<evidence type="ECO:0000256" key="1">
    <source>
        <dbReference type="SAM" id="MobiDB-lite"/>
    </source>
</evidence>
<feature type="region of interest" description="Disordered" evidence="1">
    <location>
        <begin position="1"/>
        <end position="141"/>
    </location>
</feature>